<evidence type="ECO:0000313" key="4">
    <source>
        <dbReference type="Proteomes" id="UP000887540"/>
    </source>
</evidence>
<evidence type="ECO:0000259" key="3">
    <source>
        <dbReference type="PROSITE" id="PS51670"/>
    </source>
</evidence>
<reference evidence="5" key="1">
    <citation type="submission" date="2022-11" db="UniProtKB">
        <authorList>
            <consortium name="WormBaseParasite"/>
        </authorList>
    </citation>
    <scope>IDENTIFICATION</scope>
</reference>
<evidence type="ECO:0000313" key="5">
    <source>
        <dbReference type="WBParaSite" id="ACRNAN_scaffold5243.g28277.t1"/>
    </source>
</evidence>
<name>A0A914E2I6_9BILA</name>
<feature type="region of interest" description="Disordered" evidence="2">
    <location>
        <begin position="14"/>
        <end position="36"/>
    </location>
</feature>
<dbReference type="InterPro" id="IPR003582">
    <property type="entry name" value="ShKT_dom"/>
</dbReference>
<proteinExistence type="predicted"/>
<accession>A0A914E2I6</accession>
<dbReference type="Pfam" id="PF01549">
    <property type="entry name" value="ShK"/>
    <property type="match status" value="2"/>
</dbReference>
<dbReference type="PROSITE" id="PS51670">
    <property type="entry name" value="SHKT"/>
    <property type="match status" value="2"/>
</dbReference>
<feature type="compositionally biased region" description="Pro residues" evidence="2">
    <location>
        <begin position="21"/>
        <end position="32"/>
    </location>
</feature>
<dbReference type="PANTHER" id="PTHR46707:SF1">
    <property type="entry name" value="COEXPRESSED WITH POLYCYSTINS-RELATED"/>
    <property type="match status" value="1"/>
</dbReference>
<evidence type="ECO:0000256" key="2">
    <source>
        <dbReference type="SAM" id="MobiDB-lite"/>
    </source>
</evidence>
<feature type="domain" description="ShKT" evidence="3">
    <location>
        <begin position="91"/>
        <end position="127"/>
    </location>
</feature>
<sequence length="129" mass="13256">MLEQLRFTLTYRAVTTGGAPSPGPSPPAPAPSPTSTCTDNASCSGWVANGFCTATFYSTAQKQQYCPNACGLCTSSPPSPPAPAPSPTSTCTDNASCTGWVANGFCTSTFYSTAQKQQYCPNACQLCSG</sequence>
<feature type="domain" description="ShKT" evidence="3">
    <location>
        <begin position="37"/>
        <end position="73"/>
    </location>
</feature>
<comment type="caution">
    <text evidence="1">Lacks conserved residue(s) required for the propagation of feature annotation.</text>
</comment>
<keyword evidence="4" id="KW-1185">Reference proteome</keyword>
<dbReference type="SMART" id="SM00254">
    <property type="entry name" value="ShKT"/>
    <property type="match status" value="2"/>
</dbReference>
<dbReference type="Gene3D" id="1.10.10.1940">
    <property type="match status" value="2"/>
</dbReference>
<dbReference type="WBParaSite" id="ACRNAN_scaffold5243.g28277.t1">
    <property type="protein sequence ID" value="ACRNAN_scaffold5243.g28277.t1"/>
    <property type="gene ID" value="ACRNAN_scaffold5243.g28277"/>
</dbReference>
<evidence type="ECO:0000256" key="1">
    <source>
        <dbReference type="PROSITE-ProRule" id="PRU01005"/>
    </source>
</evidence>
<dbReference type="AlphaFoldDB" id="A0A914E2I6"/>
<protein>
    <submittedName>
        <fullName evidence="5">ShKT domain-containing protein</fullName>
    </submittedName>
</protein>
<dbReference type="PANTHER" id="PTHR46707">
    <property type="entry name" value="PROTEIN CBG07468"/>
    <property type="match status" value="1"/>
</dbReference>
<organism evidence="4 5">
    <name type="scientific">Acrobeloides nanus</name>
    <dbReference type="NCBI Taxonomy" id="290746"/>
    <lineage>
        <taxon>Eukaryota</taxon>
        <taxon>Metazoa</taxon>
        <taxon>Ecdysozoa</taxon>
        <taxon>Nematoda</taxon>
        <taxon>Chromadorea</taxon>
        <taxon>Rhabditida</taxon>
        <taxon>Tylenchina</taxon>
        <taxon>Cephalobomorpha</taxon>
        <taxon>Cephaloboidea</taxon>
        <taxon>Cephalobidae</taxon>
        <taxon>Acrobeloides</taxon>
    </lineage>
</organism>
<dbReference type="Proteomes" id="UP000887540">
    <property type="component" value="Unplaced"/>
</dbReference>